<organism evidence="2 3">
    <name type="scientific">Bacteroides faecium</name>
    <dbReference type="NCBI Taxonomy" id="2715212"/>
    <lineage>
        <taxon>Bacteria</taxon>
        <taxon>Pseudomonadati</taxon>
        <taxon>Bacteroidota</taxon>
        <taxon>Bacteroidia</taxon>
        <taxon>Bacteroidales</taxon>
        <taxon>Bacteroidaceae</taxon>
        <taxon>Bacteroides</taxon>
    </lineage>
</organism>
<dbReference type="Proteomes" id="UP000501780">
    <property type="component" value="Chromosome"/>
</dbReference>
<evidence type="ECO:0000256" key="1">
    <source>
        <dbReference type="SAM" id="SignalP"/>
    </source>
</evidence>
<sequence>MKNLLMSGLFLLLGNIYLSAQNTVSGTVTDKKGNPIPGAKVVVKGDTEATLSELDGTFKLESNKPIKKIKIFYGGMRPKELNVAPLSVQLYKESWWTQKPEKYQWFASLQVGLPENDFGSPSFGLMVGGVKNLGWYVKGLYRPLQSTDYESDSETSNHWYTGKSKNSFYSATGGLILRLWCPVHIYFGAGYAKRKIAWEMTGDKYLRYDPDCYDGAALDFGLMFRVKNILVNAGSIYTIKNGDKGNEFVGNIGIGYCF</sequence>
<evidence type="ECO:0000313" key="3">
    <source>
        <dbReference type="Proteomes" id="UP000501780"/>
    </source>
</evidence>
<dbReference type="SUPFAM" id="SSF49464">
    <property type="entry name" value="Carboxypeptidase regulatory domain-like"/>
    <property type="match status" value="1"/>
</dbReference>
<gene>
    <name evidence="2" type="ORF">BacF7301_01395</name>
</gene>
<dbReference type="Pfam" id="PF13715">
    <property type="entry name" value="CarbopepD_reg_2"/>
    <property type="match status" value="1"/>
</dbReference>
<reference evidence="2 3" key="1">
    <citation type="submission" date="2020-03" db="EMBL/GenBank/DDBJ databases">
        <title>Genomic analysis of Bacteroides faecium CBA7301.</title>
        <authorList>
            <person name="Kim J."/>
            <person name="Roh S.W."/>
        </authorList>
    </citation>
    <scope>NUCLEOTIDE SEQUENCE [LARGE SCALE GENOMIC DNA]</scope>
    <source>
        <strain evidence="2 3">CBA7301</strain>
    </source>
</reference>
<dbReference type="InterPro" id="IPR008969">
    <property type="entry name" value="CarboxyPept-like_regulatory"/>
</dbReference>
<proteinExistence type="predicted"/>
<accession>A0A6H0KHX3</accession>
<dbReference type="Gene3D" id="2.60.40.1120">
    <property type="entry name" value="Carboxypeptidase-like, regulatory domain"/>
    <property type="match status" value="1"/>
</dbReference>
<keyword evidence="3" id="KW-1185">Reference proteome</keyword>
<dbReference type="AlphaFoldDB" id="A0A6H0KHX3"/>
<evidence type="ECO:0008006" key="4">
    <source>
        <dbReference type="Google" id="ProtNLM"/>
    </source>
</evidence>
<dbReference type="EMBL" id="CP050831">
    <property type="protein sequence ID" value="QIU92885.1"/>
    <property type="molecule type" value="Genomic_DNA"/>
</dbReference>
<feature type="signal peptide" evidence="1">
    <location>
        <begin position="1"/>
        <end position="20"/>
    </location>
</feature>
<dbReference type="KEGG" id="bfc:BacF7301_01395"/>
<feature type="chain" id="PRO_5026180856" description="Outer membrane protein beta-barrel domain-containing protein" evidence="1">
    <location>
        <begin position="21"/>
        <end position="258"/>
    </location>
</feature>
<dbReference type="RefSeq" id="WP_167959637.1">
    <property type="nucleotide sequence ID" value="NZ_CP050831.1"/>
</dbReference>
<keyword evidence="1" id="KW-0732">Signal</keyword>
<name>A0A6H0KHX3_9BACE</name>
<protein>
    <recommendedName>
        <fullName evidence="4">Outer membrane protein beta-barrel domain-containing protein</fullName>
    </recommendedName>
</protein>
<evidence type="ECO:0000313" key="2">
    <source>
        <dbReference type="EMBL" id="QIU92885.1"/>
    </source>
</evidence>